<feature type="region of interest" description="Disordered" evidence="1">
    <location>
        <begin position="69"/>
        <end position="101"/>
    </location>
</feature>
<protein>
    <submittedName>
        <fullName evidence="2">Uncharacterized protein</fullName>
    </submittedName>
</protein>
<evidence type="ECO:0000313" key="2">
    <source>
        <dbReference type="EMBL" id="UUP15309.1"/>
    </source>
</evidence>
<reference evidence="2 3" key="1">
    <citation type="submission" date="2022-08" db="EMBL/GenBank/DDBJ databases">
        <title>novel species in genus Aeromicrobium.</title>
        <authorList>
            <person name="Ye L."/>
        </authorList>
    </citation>
    <scope>NUCLEOTIDE SEQUENCE [LARGE SCALE GENOMIC DNA]</scope>
    <source>
        <strain evidence="3">zg-Y1379</strain>
    </source>
</reference>
<accession>A0ABY5MDK1</accession>
<gene>
    <name evidence="2" type="ORF">NQV15_08355</name>
</gene>
<keyword evidence="3" id="KW-1185">Reference proteome</keyword>
<dbReference type="Proteomes" id="UP001316184">
    <property type="component" value="Chromosome"/>
</dbReference>
<proteinExistence type="predicted"/>
<sequence>MRRALIVVLGAGVVVACVLTLVIGLRGPGGVGGPEGDSLTAQQLPYPRATKPLPVPEAHIGELPWRQEVGLEPSSAAPMPRPTDDLPACGQQGKFRFCRSG</sequence>
<evidence type="ECO:0000313" key="3">
    <source>
        <dbReference type="Proteomes" id="UP001316184"/>
    </source>
</evidence>
<organism evidence="2 3">
    <name type="scientific">Aeromicrobium wangtongii</name>
    <dbReference type="NCBI Taxonomy" id="2969247"/>
    <lineage>
        <taxon>Bacteria</taxon>
        <taxon>Bacillati</taxon>
        <taxon>Actinomycetota</taxon>
        <taxon>Actinomycetes</taxon>
        <taxon>Propionibacteriales</taxon>
        <taxon>Nocardioidaceae</taxon>
        <taxon>Aeromicrobium</taxon>
    </lineage>
</organism>
<dbReference type="PROSITE" id="PS51257">
    <property type="entry name" value="PROKAR_LIPOPROTEIN"/>
    <property type="match status" value="1"/>
</dbReference>
<dbReference type="RefSeq" id="WP_232399364.1">
    <property type="nucleotide sequence ID" value="NZ_CP102173.1"/>
</dbReference>
<dbReference type="EMBL" id="CP102173">
    <property type="protein sequence ID" value="UUP15309.1"/>
    <property type="molecule type" value="Genomic_DNA"/>
</dbReference>
<feature type="region of interest" description="Disordered" evidence="1">
    <location>
        <begin position="27"/>
        <end position="53"/>
    </location>
</feature>
<evidence type="ECO:0000256" key="1">
    <source>
        <dbReference type="SAM" id="MobiDB-lite"/>
    </source>
</evidence>
<name>A0ABY5MDK1_9ACTN</name>